<evidence type="ECO:0000259" key="1">
    <source>
        <dbReference type="Pfam" id="PF01261"/>
    </source>
</evidence>
<proteinExistence type="predicted"/>
<evidence type="ECO:0000313" key="3">
    <source>
        <dbReference type="Proteomes" id="UP000285744"/>
    </source>
</evidence>
<dbReference type="Proteomes" id="UP000285744">
    <property type="component" value="Unassembled WGS sequence"/>
</dbReference>
<dbReference type="OrthoDB" id="9787068at2"/>
<dbReference type="Gene3D" id="3.20.20.150">
    <property type="entry name" value="Divalent-metal-dependent TIM barrel enzymes"/>
    <property type="match status" value="1"/>
</dbReference>
<dbReference type="Pfam" id="PF01261">
    <property type="entry name" value="AP_endonuc_2"/>
    <property type="match status" value="1"/>
</dbReference>
<reference evidence="2 3" key="1">
    <citation type="journal article" date="2018" name="Int. J. Syst. Evol. Microbiol.">
        <title>Micromonospora globbae sp. nov., an endophytic actinomycete isolated from roots of Globba winitii C. H. Wright.</title>
        <authorList>
            <person name="Kuncharoen N."/>
            <person name="Pittayakhajonwut P."/>
            <person name="Tanasupawat S."/>
        </authorList>
    </citation>
    <scope>NUCLEOTIDE SEQUENCE [LARGE SCALE GENOMIC DNA]</scope>
    <source>
        <strain evidence="2 3">WPS1-2</strain>
    </source>
</reference>
<organism evidence="2 3">
    <name type="scientific">Micromonospora globbae</name>
    <dbReference type="NCBI Taxonomy" id="1894969"/>
    <lineage>
        <taxon>Bacteria</taxon>
        <taxon>Bacillati</taxon>
        <taxon>Actinomycetota</taxon>
        <taxon>Actinomycetes</taxon>
        <taxon>Micromonosporales</taxon>
        <taxon>Micromonosporaceae</taxon>
        <taxon>Micromonospora</taxon>
    </lineage>
</organism>
<dbReference type="InterPro" id="IPR013022">
    <property type="entry name" value="Xyl_isomerase-like_TIM-brl"/>
</dbReference>
<dbReference type="AlphaFoldDB" id="A0A420EKT6"/>
<feature type="domain" description="Xylose isomerase-like TIM barrel" evidence="1">
    <location>
        <begin position="14"/>
        <end position="249"/>
    </location>
</feature>
<evidence type="ECO:0000313" key="2">
    <source>
        <dbReference type="EMBL" id="RKF21307.1"/>
    </source>
</evidence>
<protein>
    <submittedName>
        <fullName evidence="2">Sugar phosphate isomerase/epimerase</fullName>
    </submittedName>
</protein>
<sequence length="281" mass="31156">MPWTFEQDVENYIQLGVAALELCEIKLDPHRRGEQLDLIAQAGLPVVSVQPAVRAMVPSASQPQPRSRKERVESFRRSIELIAAYAPGATFVTNTGPAPGGDMAEAIRQTISDHRELAAIAANHGVRIALEPLNPVSLNLETAIWTYGQALDIVQAVDREEVGICLDLWNLWQDNQLVAGINAAPDRVFLLQVSDWRTPRSGSDRRSIGTGEIPVGPLLHAVHDAGYRGPCVLEIFSQNVPDSLYDADLHTLIRDNRAALEQAWQEHRPGDARRQRRFTDE</sequence>
<gene>
    <name evidence="2" type="ORF">D7I43_31570</name>
</gene>
<accession>A0A420EKT6</accession>
<dbReference type="InterPro" id="IPR050312">
    <property type="entry name" value="IolE/XylAMocC-like"/>
</dbReference>
<name>A0A420EKT6_9ACTN</name>
<keyword evidence="2" id="KW-0413">Isomerase</keyword>
<comment type="caution">
    <text evidence="2">The sequence shown here is derived from an EMBL/GenBank/DDBJ whole genome shotgun (WGS) entry which is preliminary data.</text>
</comment>
<dbReference type="EMBL" id="RAQQ01000054">
    <property type="protein sequence ID" value="RKF21307.1"/>
    <property type="molecule type" value="Genomic_DNA"/>
</dbReference>
<dbReference type="InterPro" id="IPR036237">
    <property type="entry name" value="Xyl_isomerase-like_sf"/>
</dbReference>
<dbReference type="SUPFAM" id="SSF51658">
    <property type="entry name" value="Xylose isomerase-like"/>
    <property type="match status" value="1"/>
</dbReference>
<dbReference type="PANTHER" id="PTHR12110">
    <property type="entry name" value="HYDROXYPYRUVATE ISOMERASE"/>
    <property type="match status" value="1"/>
</dbReference>
<dbReference type="GO" id="GO:0016853">
    <property type="term" value="F:isomerase activity"/>
    <property type="evidence" value="ECO:0007669"/>
    <property type="project" value="UniProtKB-KW"/>
</dbReference>